<dbReference type="PANTHER" id="PTHR22847">
    <property type="entry name" value="WD40 REPEAT PROTEIN"/>
    <property type="match status" value="1"/>
</dbReference>
<dbReference type="Proteomes" id="UP000023152">
    <property type="component" value="Unassembled WGS sequence"/>
</dbReference>
<dbReference type="Pfam" id="PF00400">
    <property type="entry name" value="WD40"/>
    <property type="match status" value="3"/>
</dbReference>
<evidence type="ECO:0000256" key="1">
    <source>
        <dbReference type="ARBA" id="ARBA00022574"/>
    </source>
</evidence>
<dbReference type="InterPro" id="IPR036322">
    <property type="entry name" value="WD40_repeat_dom_sf"/>
</dbReference>
<accession>X6PAU0</accession>
<keyword evidence="5" id="KW-1185">Reference proteome</keyword>
<organism evidence="4 5">
    <name type="scientific">Reticulomyxa filosa</name>
    <dbReference type="NCBI Taxonomy" id="46433"/>
    <lineage>
        <taxon>Eukaryota</taxon>
        <taxon>Sar</taxon>
        <taxon>Rhizaria</taxon>
        <taxon>Retaria</taxon>
        <taxon>Foraminifera</taxon>
        <taxon>Monothalamids</taxon>
        <taxon>Reticulomyxidae</taxon>
        <taxon>Reticulomyxa</taxon>
    </lineage>
</organism>
<dbReference type="Gene3D" id="2.130.10.10">
    <property type="entry name" value="YVTN repeat-like/Quinoprotein amine dehydrogenase"/>
    <property type="match status" value="2"/>
</dbReference>
<sequence>MFEIFHVNSIDYSTFDYGQFICSGSHDKTVRVWNIETNKQIQSFNGHLNYVYSVKFSPYHYYNHCCNIICSSSYDGITSKVIDNCKYSSVKHGLNKLGNTILCGSWDCSVRLWNIRSNKKELHAINGSDKIIE</sequence>
<dbReference type="PANTHER" id="PTHR22847:SF637">
    <property type="entry name" value="WD REPEAT DOMAIN 5B"/>
    <property type="match status" value="1"/>
</dbReference>
<feature type="repeat" description="WD" evidence="3">
    <location>
        <begin position="18"/>
        <end position="43"/>
    </location>
</feature>
<evidence type="ECO:0000256" key="2">
    <source>
        <dbReference type="ARBA" id="ARBA00022737"/>
    </source>
</evidence>
<name>X6PAU0_RETFI</name>
<comment type="caution">
    <text evidence="4">The sequence shown here is derived from an EMBL/GenBank/DDBJ whole genome shotgun (WGS) entry which is preliminary data.</text>
</comment>
<dbReference type="InterPro" id="IPR001680">
    <property type="entry name" value="WD40_rpt"/>
</dbReference>
<dbReference type="AlphaFoldDB" id="X6PAU0"/>
<keyword evidence="1 3" id="KW-0853">WD repeat</keyword>
<gene>
    <name evidence="4" type="ORF">RFI_01889</name>
</gene>
<dbReference type="InterPro" id="IPR015943">
    <property type="entry name" value="WD40/YVTN_repeat-like_dom_sf"/>
</dbReference>
<proteinExistence type="predicted"/>
<dbReference type="EMBL" id="ASPP01001877">
    <property type="protein sequence ID" value="ETO35184.1"/>
    <property type="molecule type" value="Genomic_DNA"/>
</dbReference>
<keyword evidence="2" id="KW-0677">Repeat</keyword>
<evidence type="ECO:0000256" key="3">
    <source>
        <dbReference type="PROSITE-ProRule" id="PRU00221"/>
    </source>
</evidence>
<dbReference type="PROSITE" id="PS00678">
    <property type="entry name" value="WD_REPEATS_1"/>
    <property type="match status" value="1"/>
</dbReference>
<dbReference type="SMART" id="SM00320">
    <property type="entry name" value="WD40"/>
    <property type="match status" value="2"/>
</dbReference>
<evidence type="ECO:0000313" key="5">
    <source>
        <dbReference type="Proteomes" id="UP000023152"/>
    </source>
</evidence>
<protein>
    <submittedName>
        <fullName evidence="4">G-protein beta WD-40 repeats containing protein</fullName>
    </submittedName>
</protein>
<reference evidence="4 5" key="1">
    <citation type="journal article" date="2013" name="Curr. Biol.">
        <title>The Genome of the Foraminiferan Reticulomyxa filosa.</title>
        <authorList>
            <person name="Glockner G."/>
            <person name="Hulsmann N."/>
            <person name="Schleicher M."/>
            <person name="Noegel A.A."/>
            <person name="Eichinger L."/>
            <person name="Gallinger C."/>
            <person name="Pawlowski J."/>
            <person name="Sierra R."/>
            <person name="Euteneuer U."/>
            <person name="Pillet L."/>
            <person name="Moustafa A."/>
            <person name="Platzer M."/>
            <person name="Groth M."/>
            <person name="Szafranski K."/>
            <person name="Schliwa M."/>
        </authorList>
    </citation>
    <scope>NUCLEOTIDE SEQUENCE [LARGE SCALE GENOMIC DNA]</scope>
</reference>
<dbReference type="GO" id="GO:1990234">
    <property type="term" value="C:transferase complex"/>
    <property type="evidence" value="ECO:0007669"/>
    <property type="project" value="UniProtKB-ARBA"/>
</dbReference>
<dbReference type="PROSITE" id="PS50082">
    <property type="entry name" value="WD_REPEATS_2"/>
    <property type="match status" value="1"/>
</dbReference>
<evidence type="ECO:0000313" key="4">
    <source>
        <dbReference type="EMBL" id="ETO35184.1"/>
    </source>
</evidence>
<dbReference type="OrthoDB" id="727118at2759"/>
<dbReference type="SUPFAM" id="SSF50978">
    <property type="entry name" value="WD40 repeat-like"/>
    <property type="match status" value="1"/>
</dbReference>
<dbReference type="InterPro" id="IPR019775">
    <property type="entry name" value="WD40_repeat_CS"/>
</dbReference>